<reference evidence="10" key="1">
    <citation type="journal article" date="2012" name="Nat. Commun.">
        <title>The genome of Prunus mume.</title>
        <authorList>
            <person name="Zhang Q."/>
            <person name="Chen W."/>
            <person name="Sun L."/>
            <person name="Zhao F."/>
            <person name="Huang B."/>
            <person name="Yang W."/>
            <person name="Tao Y."/>
            <person name="Wang J."/>
            <person name="Yuan Z."/>
            <person name="Fan G."/>
            <person name="Xing Z."/>
            <person name="Han C."/>
            <person name="Pan H."/>
            <person name="Zhong X."/>
            <person name="Shi W."/>
            <person name="Liang X."/>
            <person name="Du D."/>
            <person name="Sun F."/>
            <person name="Xu Z."/>
            <person name="Hao R."/>
            <person name="Lv T."/>
            <person name="Lv Y."/>
            <person name="Zheng Z."/>
            <person name="Sun M."/>
            <person name="Luo L."/>
            <person name="Cai M."/>
            <person name="Gao Y."/>
            <person name="Wang J."/>
            <person name="Yin Y."/>
            <person name="Xu X."/>
            <person name="Cheng T."/>
            <person name="Wang J."/>
        </authorList>
    </citation>
    <scope>NUCLEOTIDE SEQUENCE [LARGE SCALE GENOMIC DNA]</scope>
</reference>
<evidence type="ECO:0000256" key="7">
    <source>
        <dbReference type="SAM" id="Phobius"/>
    </source>
</evidence>
<proteinExistence type="inferred from homology"/>
<dbReference type="InterPro" id="IPR025846">
    <property type="entry name" value="TBL_N"/>
</dbReference>
<feature type="domain" description="Trichome birefringence-like N-terminal" evidence="9">
    <location>
        <begin position="99"/>
        <end position="152"/>
    </location>
</feature>
<dbReference type="Pfam" id="PF13839">
    <property type="entry name" value="PC-Esterase"/>
    <property type="match status" value="1"/>
</dbReference>
<keyword evidence="4" id="KW-0735">Signal-anchor</keyword>
<dbReference type="Pfam" id="PF14416">
    <property type="entry name" value="PMR5N"/>
    <property type="match status" value="1"/>
</dbReference>
<keyword evidence="10" id="KW-1185">Reference proteome</keyword>
<keyword evidence="5 7" id="KW-1133">Transmembrane helix</keyword>
<dbReference type="PANTHER" id="PTHR32285">
    <property type="entry name" value="PROTEIN TRICHOME BIREFRINGENCE-LIKE 9-RELATED"/>
    <property type="match status" value="1"/>
</dbReference>
<dbReference type="Proteomes" id="UP000694861">
    <property type="component" value="Linkage group LG4"/>
</dbReference>
<feature type="domain" description="Trichome birefringence-like C-terminal" evidence="8">
    <location>
        <begin position="153"/>
        <end position="439"/>
    </location>
</feature>
<evidence type="ECO:0000313" key="11">
    <source>
        <dbReference type="RefSeq" id="XP_008230649.1"/>
    </source>
</evidence>
<evidence type="ECO:0000256" key="4">
    <source>
        <dbReference type="ARBA" id="ARBA00022968"/>
    </source>
</evidence>
<evidence type="ECO:0000256" key="6">
    <source>
        <dbReference type="ARBA" id="ARBA00023136"/>
    </source>
</evidence>
<dbReference type="RefSeq" id="XP_008230649.1">
    <property type="nucleotide sequence ID" value="XM_008232427.2"/>
</dbReference>
<comment type="similarity">
    <text evidence="2">Belongs to the PC-esterase family. TBL subfamily.</text>
</comment>
<evidence type="ECO:0000259" key="9">
    <source>
        <dbReference type="Pfam" id="PF14416"/>
    </source>
</evidence>
<dbReference type="PANTHER" id="PTHR32285:SF28">
    <property type="entry name" value="XYLOGLUCAN O-ACETYLTRANSFERASE 2"/>
    <property type="match status" value="1"/>
</dbReference>
<dbReference type="InterPro" id="IPR026057">
    <property type="entry name" value="TBL_C"/>
</dbReference>
<name>A0ABM0NW01_PRUMU</name>
<evidence type="ECO:0000256" key="3">
    <source>
        <dbReference type="ARBA" id="ARBA00022692"/>
    </source>
</evidence>
<evidence type="ECO:0000256" key="5">
    <source>
        <dbReference type="ARBA" id="ARBA00022989"/>
    </source>
</evidence>
<sequence>MSFCTFSPEKLHNNAKRERGLNMGSRLVPFLFTSLAIATLFSFFLIYSPNPLLTIAKQGLNSIQIQPNLHAVQEQDHQDHQDLDHNNIKLQPPTKKEEEKCDLYKGHWVPELRGPMYTNSSCATIPESKNCFKNGRRDSDFLNWRWKPDKCELPLFDPNTFLEIVRGKKMAFIGDSVARNHVESLLCLLSQEESPKDVYKDSEDRFRTWYFPQHDFTLMKLWSKYLIAADERMVNGTGSGTFDLHLDRLDDQWARHLPDLDYAIVSGGHWFFRLMYLHESGNLTGCVYCNQPNVTDYNISHAVRMAFRTVFKHIKDCKNCRGGLMALLRTFAPAHFENGAWNTGGYCNRTSPFSEAQIDLGTFDWEMRNIQIEEFERGRREGEMKGKKFGVLDITRAMLMRADGHPGAHWGNQWMKGYNDCVHWCMPGPVDYWNHFLMAIIRNEGGLAS</sequence>
<protein>
    <submittedName>
        <fullName evidence="11">Protein ALTERED XYLOGLUCAN 4-like</fullName>
    </submittedName>
</protein>
<evidence type="ECO:0000259" key="8">
    <source>
        <dbReference type="Pfam" id="PF13839"/>
    </source>
</evidence>
<accession>A0ABM0NW01</accession>
<dbReference type="GeneID" id="103329901"/>
<evidence type="ECO:0000256" key="1">
    <source>
        <dbReference type="ARBA" id="ARBA00004167"/>
    </source>
</evidence>
<keyword evidence="6 7" id="KW-0472">Membrane</keyword>
<gene>
    <name evidence="11" type="primary">LOC103329901</name>
</gene>
<feature type="transmembrane region" description="Helical" evidence="7">
    <location>
        <begin position="27"/>
        <end position="47"/>
    </location>
</feature>
<comment type="subcellular location">
    <subcellularLocation>
        <location evidence="1">Membrane</location>
        <topology evidence="1">Single-pass membrane protein</topology>
    </subcellularLocation>
</comment>
<evidence type="ECO:0000256" key="2">
    <source>
        <dbReference type="ARBA" id="ARBA00007727"/>
    </source>
</evidence>
<keyword evidence="3 7" id="KW-0812">Transmembrane</keyword>
<organism evidence="10 11">
    <name type="scientific">Prunus mume</name>
    <name type="common">Japanese apricot</name>
    <name type="synonym">Armeniaca mume</name>
    <dbReference type="NCBI Taxonomy" id="102107"/>
    <lineage>
        <taxon>Eukaryota</taxon>
        <taxon>Viridiplantae</taxon>
        <taxon>Streptophyta</taxon>
        <taxon>Embryophyta</taxon>
        <taxon>Tracheophyta</taxon>
        <taxon>Spermatophyta</taxon>
        <taxon>Magnoliopsida</taxon>
        <taxon>eudicotyledons</taxon>
        <taxon>Gunneridae</taxon>
        <taxon>Pentapetalae</taxon>
        <taxon>rosids</taxon>
        <taxon>fabids</taxon>
        <taxon>Rosales</taxon>
        <taxon>Rosaceae</taxon>
        <taxon>Amygdaloideae</taxon>
        <taxon>Amygdaleae</taxon>
        <taxon>Prunus</taxon>
    </lineage>
</organism>
<dbReference type="InterPro" id="IPR029962">
    <property type="entry name" value="TBL"/>
</dbReference>
<reference evidence="11" key="2">
    <citation type="submission" date="2025-08" db="UniProtKB">
        <authorList>
            <consortium name="RefSeq"/>
        </authorList>
    </citation>
    <scope>IDENTIFICATION</scope>
</reference>
<evidence type="ECO:0000313" key="10">
    <source>
        <dbReference type="Proteomes" id="UP000694861"/>
    </source>
</evidence>